<keyword evidence="5" id="KW-1185">Reference proteome</keyword>
<accession>A0ABD3MHA5</accession>
<dbReference type="EMBL" id="JALLBG020000127">
    <property type="protein sequence ID" value="KAL3763138.1"/>
    <property type="molecule type" value="Genomic_DNA"/>
</dbReference>
<feature type="compositionally biased region" description="Basic and acidic residues" evidence="2">
    <location>
        <begin position="1"/>
        <end position="13"/>
    </location>
</feature>
<feature type="domain" description="Interferon-related developmental regulator N-terminal" evidence="3">
    <location>
        <begin position="91"/>
        <end position="400"/>
    </location>
</feature>
<dbReference type="InterPro" id="IPR039777">
    <property type="entry name" value="IFRD"/>
</dbReference>
<evidence type="ECO:0000256" key="1">
    <source>
        <dbReference type="ARBA" id="ARBA00008828"/>
    </source>
</evidence>
<organism evidence="4 5">
    <name type="scientific">Discostella pseudostelligera</name>
    <dbReference type="NCBI Taxonomy" id="259834"/>
    <lineage>
        <taxon>Eukaryota</taxon>
        <taxon>Sar</taxon>
        <taxon>Stramenopiles</taxon>
        <taxon>Ochrophyta</taxon>
        <taxon>Bacillariophyta</taxon>
        <taxon>Coscinodiscophyceae</taxon>
        <taxon>Thalassiosirophycidae</taxon>
        <taxon>Stephanodiscales</taxon>
        <taxon>Stephanodiscaceae</taxon>
        <taxon>Discostella</taxon>
    </lineage>
</organism>
<dbReference type="PANTHER" id="PTHR12354">
    <property type="entry name" value="INTERFERON-RELATED DEVELOPMENTAL REGULATOR"/>
    <property type="match status" value="1"/>
</dbReference>
<name>A0ABD3MHA5_9STRA</name>
<proteinExistence type="inferred from homology"/>
<dbReference type="AlphaFoldDB" id="A0ABD3MHA5"/>
<dbReference type="SUPFAM" id="SSF48371">
    <property type="entry name" value="ARM repeat"/>
    <property type="match status" value="1"/>
</dbReference>
<dbReference type="PANTHER" id="PTHR12354:SF1">
    <property type="entry name" value="INTERFERON-RELATED DEVELOPMENTAL REGULATOR 1"/>
    <property type="match status" value="1"/>
</dbReference>
<evidence type="ECO:0000259" key="3">
    <source>
        <dbReference type="Pfam" id="PF05004"/>
    </source>
</evidence>
<sequence>MVSHGRDKKEAKPPKQQKHRKKDKDDTDIDVDAAIMKDMDLPDNFSIFDGGSVTSSNMGGFDDDNYFDDDIGGGEDDLLGNGASLGELDRAENAATNRASKLADALSLASTLSSEKRSAKREGGYRILFKAVTCYAAGSTGREILETHWDSIWEACLYSVQGKGNAKPTEQYAACRVLEACSVVLGEDRDDIVQTVNEPLKKVVHATGRATQVRAAALRCLAMVHFICGTDCLEEGEDCWSVIDLCEKVGNENYRGEAVSPILRATAIDCWSLLSTTFHNAQIAAGDGYDDTIELGRGLQILPLLASCLDSSDTDLRRSVGECVSLIHECRLKLGLDVEEAENTTERKFRRGSWDGSEWEILMDEVKQRITDLSVESSHYMSKQQKKKQRATFRDFMHTIVEDESPNEVVNWRGGKLTLTSWKEIIQLNFVRHCLQGGFQIQLMTNDTLQGVFGATFEASGASLSQLDKRLFMSKTSEASKAADKAMTKQRRTRTNVKNHFLTADGQDI</sequence>
<evidence type="ECO:0000256" key="2">
    <source>
        <dbReference type="SAM" id="MobiDB-lite"/>
    </source>
</evidence>
<evidence type="ECO:0000313" key="4">
    <source>
        <dbReference type="EMBL" id="KAL3763138.1"/>
    </source>
</evidence>
<dbReference type="Gene3D" id="1.25.10.10">
    <property type="entry name" value="Leucine-rich Repeat Variant"/>
    <property type="match status" value="1"/>
</dbReference>
<comment type="similarity">
    <text evidence="1">Belongs to the IFRD family.</text>
</comment>
<evidence type="ECO:0000313" key="5">
    <source>
        <dbReference type="Proteomes" id="UP001530293"/>
    </source>
</evidence>
<dbReference type="InterPro" id="IPR011989">
    <property type="entry name" value="ARM-like"/>
</dbReference>
<dbReference type="InterPro" id="IPR016024">
    <property type="entry name" value="ARM-type_fold"/>
</dbReference>
<dbReference type="InterPro" id="IPR007701">
    <property type="entry name" value="Interferon-rel_develop_reg_N"/>
</dbReference>
<gene>
    <name evidence="4" type="ORF">ACHAWU_005089</name>
</gene>
<reference evidence="4 5" key="1">
    <citation type="submission" date="2024-10" db="EMBL/GenBank/DDBJ databases">
        <title>Updated reference genomes for cyclostephanoid diatoms.</title>
        <authorList>
            <person name="Roberts W.R."/>
            <person name="Alverson A.J."/>
        </authorList>
    </citation>
    <scope>NUCLEOTIDE SEQUENCE [LARGE SCALE GENOMIC DNA]</scope>
    <source>
        <strain evidence="4 5">AJA232-27</strain>
    </source>
</reference>
<dbReference type="Pfam" id="PF05004">
    <property type="entry name" value="IFRD"/>
    <property type="match status" value="1"/>
</dbReference>
<feature type="region of interest" description="Disordered" evidence="2">
    <location>
        <begin position="1"/>
        <end position="29"/>
    </location>
</feature>
<dbReference type="Proteomes" id="UP001530293">
    <property type="component" value="Unassembled WGS sequence"/>
</dbReference>
<protein>
    <recommendedName>
        <fullName evidence="3">Interferon-related developmental regulator N-terminal domain-containing protein</fullName>
    </recommendedName>
</protein>
<comment type="caution">
    <text evidence="4">The sequence shown here is derived from an EMBL/GenBank/DDBJ whole genome shotgun (WGS) entry which is preliminary data.</text>
</comment>